<dbReference type="InterPro" id="IPR025365">
    <property type="entry name" value="DUF4269"/>
</dbReference>
<reference evidence="1" key="1">
    <citation type="submission" date="2021-03" db="EMBL/GenBank/DDBJ databases">
        <title>Acanthopleuribacteraceae sp. M133.</title>
        <authorList>
            <person name="Wang G."/>
        </authorList>
    </citation>
    <scope>NUCLEOTIDE SEQUENCE</scope>
    <source>
        <strain evidence="1">M133</strain>
    </source>
</reference>
<evidence type="ECO:0000313" key="1">
    <source>
        <dbReference type="EMBL" id="QTD52742.1"/>
    </source>
</evidence>
<name>A0A8A4TUN7_SULCO</name>
<sequence length="211" mass="24693">MNRDWRDITHLMSGTDRQRAVYQVIRDLDVFYRLKHYSPLLVGTYPIDLDIEDSDIDIICHAENLIEFDREITAAYARYQGFLSAPKIDGDLPSLTVDFTYKGMQVQIFAQQIPVEHQIAFRHMVIEDRLLHLAGFDARKAIRALKRRGLKTEPAFARYLEMEGDPYRELLALCRLSDEELLDRLPILRNPKTSYPDDKPVSTMDWDDFLE</sequence>
<protein>
    <submittedName>
        <fullName evidence="1">DUF4269 domain-containing protein</fullName>
    </submittedName>
</protein>
<organism evidence="1 2">
    <name type="scientific">Sulfidibacter corallicola</name>
    <dbReference type="NCBI Taxonomy" id="2818388"/>
    <lineage>
        <taxon>Bacteria</taxon>
        <taxon>Pseudomonadati</taxon>
        <taxon>Acidobacteriota</taxon>
        <taxon>Holophagae</taxon>
        <taxon>Acanthopleuribacterales</taxon>
        <taxon>Acanthopleuribacteraceae</taxon>
        <taxon>Sulfidibacter</taxon>
    </lineage>
</organism>
<dbReference type="KEGG" id="scor:J3U87_09720"/>
<evidence type="ECO:0000313" key="2">
    <source>
        <dbReference type="Proteomes" id="UP000663929"/>
    </source>
</evidence>
<accession>A0A8A4TUN7</accession>
<gene>
    <name evidence="1" type="ORF">J3U87_09720</name>
</gene>
<dbReference type="Pfam" id="PF14091">
    <property type="entry name" value="DUF4269"/>
    <property type="match status" value="1"/>
</dbReference>
<proteinExistence type="predicted"/>
<keyword evidence="2" id="KW-1185">Reference proteome</keyword>
<dbReference type="EMBL" id="CP071793">
    <property type="protein sequence ID" value="QTD52742.1"/>
    <property type="molecule type" value="Genomic_DNA"/>
</dbReference>
<dbReference type="AlphaFoldDB" id="A0A8A4TUN7"/>
<dbReference type="RefSeq" id="WP_237382844.1">
    <property type="nucleotide sequence ID" value="NZ_CP071793.1"/>
</dbReference>
<dbReference type="Proteomes" id="UP000663929">
    <property type="component" value="Chromosome"/>
</dbReference>